<dbReference type="AlphaFoldDB" id="A0A2H9ZTJ6"/>
<evidence type="ECO:0000313" key="21">
    <source>
        <dbReference type="EMBL" id="PKA46621.1"/>
    </source>
</evidence>
<dbReference type="SUPFAM" id="SSF52058">
    <property type="entry name" value="L domain-like"/>
    <property type="match status" value="1"/>
</dbReference>
<dbReference type="InterPro" id="IPR011009">
    <property type="entry name" value="Kinase-like_dom_sf"/>
</dbReference>
<evidence type="ECO:0000256" key="12">
    <source>
        <dbReference type="ARBA" id="ARBA00022840"/>
    </source>
</evidence>
<dbReference type="InterPro" id="IPR001245">
    <property type="entry name" value="Ser-Thr/Tyr_kinase_cat_dom"/>
</dbReference>
<dbReference type="FunFam" id="3.80.10.10:FF:000095">
    <property type="entry name" value="LRR receptor-like serine/threonine-protein kinase GSO1"/>
    <property type="match status" value="1"/>
</dbReference>
<accession>A0A2H9ZTJ6</accession>
<dbReference type="FunFam" id="3.80.10.10:FF:000215">
    <property type="entry name" value="Receptor-like protein kinase HSL1"/>
    <property type="match status" value="1"/>
</dbReference>
<dbReference type="InterPro" id="IPR032675">
    <property type="entry name" value="LRR_dom_sf"/>
</dbReference>
<dbReference type="PROSITE" id="PS50011">
    <property type="entry name" value="PROTEIN_KINASE_DOM"/>
    <property type="match status" value="1"/>
</dbReference>
<keyword evidence="13 18" id="KW-1133">Transmembrane helix</keyword>
<dbReference type="PANTHER" id="PTHR45974:SF274">
    <property type="entry name" value="PROTEIN KINASE DOMAIN-CONTAINING PROTEIN"/>
    <property type="match status" value="1"/>
</dbReference>
<organism evidence="21 22">
    <name type="scientific">Apostasia shenzhenica</name>
    <dbReference type="NCBI Taxonomy" id="1088818"/>
    <lineage>
        <taxon>Eukaryota</taxon>
        <taxon>Viridiplantae</taxon>
        <taxon>Streptophyta</taxon>
        <taxon>Embryophyta</taxon>
        <taxon>Tracheophyta</taxon>
        <taxon>Spermatophyta</taxon>
        <taxon>Magnoliopsida</taxon>
        <taxon>Liliopsida</taxon>
        <taxon>Asparagales</taxon>
        <taxon>Orchidaceae</taxon>
        <taxon>Apostasioideae</taxon>
        <taxon>Apostasia</taxon>
    </lineage>
</organism>
<dbReference type="PANTHER" id="PTHR45974">
    <property type="entry name" value="RECEPTOR-LIKE PROTEIN 55"/>
    <property type="match status" value="1"/>
</dbReference>
<dbReference type="EMBL" id="KZ454129">
    <property type="protein sequence ID" value="PKA46621.1"/>
    <property type="molecule type" value="Genomic_DNA"/>
</dbReference>
<dbReference type="Gene3D" id="3.80.10.10">
    <property type="entry name" value="Ribonuclease Inhibitor"/>
    <property type="match status" value="4"/>
</dbReference>
<keyword evidence="15 21" id="KW-0675">Receptor</keyword>
<evidence type="ECO:0000256" key="15">
    <source>
        <dbReference type="ARBA" id="ARBA00023170"/>
    </source>
</evidence>
<keyword evidence="9" id="KW-0677">Repeat</keyword>
<evidence type="ECO:0000256" key="13">
    <source>
        <dbReference type="ARBA" id="ARBA00022989"/>
    </source>
</evidence>
<dbReference type="InterPro" id="IPR000719">
    <property type="entry name" value="Prot_kinase_dom"/>
</dbReference>
<dbReference type="InterPro" id="IPR055414">
    <property type="entry name" value="LRR_R13L4/SHOC2-like"/>
</dbReference>
<keyword evidence="16" id="KW-0325">Glycoprotein</keyword>
<sequence length="961" mass="103778">MNTHSPLPALLLLQLWVMAAALNQEGVLLLRAKGGFEIPGDSLADWKSGDPTPCNWTGVFCSSGAGGQPTVTKIDLSELNMAGPFPAEFCLLPSLSFLSLSFNYINSSLPNSSVLPCSSLTHLDLSQNVLVGALPSALSSLPLLRHLNLAGNNFTGAIPDSYSLFPSLQTLSLTANLLNDTIPPFLGNISTLRQLNLSYNPFAAGPLPRQLSNLTNLDTLWLAGCSLTGEIPPELGRLSKLTNFDVSSNFLTGEIPDALSALTSVVQIELYNNSLTGRFPAGLSNLTALRRIDASMNHLSGPIPDDIFSIPLLDSLHLYDNQFNGSVPTTAAMASHLFELRLFGNQLSGPLPASLGINSPLRFVDISYNQLTGEIPRAICGGGVLQELLLINNYISGGLPQDLTRCKTLTRVRLANNLLSGEVPAGIWGLPNLSTLELANNSLSGSIPADIAGAKNLIKLQISDNQFSGNIPAGIGSLSMLSELSASGNRLTGRLPESLRVLGELVLLLLHKNFLSGELLTGIQQWKNLTQLNLANNEFTGLIPSELGDLRALVFLDLSGNQLVGEIPIQLQNLQPSQLNLSDNQLSGSIPPLFMNRAYQNSFLGNPSLCRDPTGNCLSSINGARRGRSKFFWLLRSILILFAVVLIVGLSFHRYKKRKTDMAKSGLNNSDWILMTSHKLGFSECDISRCLQEDNVIGSGASGKVYKVVLGNDEVVAVKKLWNSPDMDAVAALGKIRHKNIVNLWSCCVERDSKLLVYEFMVNGSLRDVLRGGKAGALCWGLRLRIAMDAAEGLCYLHHGCHPPIVHGNFNSNNILLDADFGAKVADSGVAMVVDGVEKSPAFMSVDAASGAYHPPEYSCTRRFNEKNDVHSFGVVILELITGKLAADTEFGENDLVNWVCSGIQQNGVKEVIDSRLDLCNKEEEITKFLSIGLLCSSFLPMSRPPMMKVVKMLARLMEHS</sequence>
<keyword evidence="11 21" id="KW-0418">Kinase</keyword>
<dbReference type="SMART" id="SM00369">
    <property type="entry name" value="LRR_TYP"/>
    <property type="match status" value="7"/>
</dbReference>
<dbReference type="Pfam" id="PF00560">
    <property type="entry name" value="LRR_1"/>
    <property type="match status" value="7"/>
</dbReference>
<evidence type="ECO:0000256" key="16">
    <source>
        <dbReference type="ARBA" id="ARBA00023180"/>
    </source>
</evidence>
<dbReference type="Pfam" id="PF08263">
    <property type="entry name" value="LRRNT_2"/>
    <property type="match status" value="1"/>
</dbReference>
<evidence type="ECO:0000256" key="2">
    <source>
        <dbReference type="ARBA" id="ARBA00004479"/>
    </source>
</evidence>
<reference evidence="21 22" key="1">
    <citation type="journal article" date="2017" name="Nature">
        <title>The Apostasia genome and the evolution of orchids.</title>
        <authorList>
            <person name="Zhang G.Q."/>
            <person name="Liu K.W."/>
            <person name="Li Z."/>
            <person name="Lohaus R."/>
            <person name="Hsiao Y.Y."/>
            <person name="Niu S.C."/>
            <person name="Wang J.Y."/>
            <person name="Lin Y.C."/>
            <person name="Xu Q."/>
            <person name="Chen L.J."/>
            <person name="Yoshida K."/>
            <person name="Fujiwara S."/>
            <person name="Wang Z.W."/>
            <person name="Zhang Y.Q."/>
            <person name="Mitsuda N."/>
            <person name="Wang M."/>
            <person name="Liu G.H."/>
            <person name="Pecoraro L."/>
            <person name="Huang H.X."/>
            <person name="Xiao X.J."/>
            <person name="Lin M."/>
            <person name="Wu X.Y."/>
            <person name="Wu W.L."/>
            <person name="Chen Y.Y."/>
            <person name="Chang S.B."/>
            <person name="Sakamoto S."/>
            <person name="Ohme-Takagi M."/>
            <person name="Yagi M."/>
            <person name="Zeng S.J."/>
            <person name="Shen C.Y."/>
            <person name="Yeh C.M."/>
            <person name="Luo Y.B."/>
            <person name="Tsai W.C."/>
            <person name="Van de Peer Y."/>
            <person name="Liu Z.J."/>
        </authorList>
    </citation>
    <scope>NUCLEOTIDE SEQUENCE [LARGE SCALE GENOMIC DNA]</scope>
    <source>
        <strain evidence="22">cv. Shenzhen</strain>
        <tissue evidence="21">Stem</tissue>
    </source>
</reference>
<dbReference type="Gene3D" id="1.10.510.10">
    <property type="entry name" value="Transferase(Phosphotransferase) domain 1"/>
    <property type="match status" value="1"/>
</dbReference>
<evidence type="ECO:0000256" key="6">
    <source>
        <dbReference type="ARBA" id="ARBA00022679"/>
    </source>
</evidence>
<evidence type="ECO:0000256" key="18">
    <source>
        <dbReference type="SAM" id="Phobius"/>
    </source>
</evidence>
<feature type="chain" id="PRO_5014170641" description="non-specific serine/threonine protein kinase" evidence="19">
    <location>
        <begin position="22"/>
        <end position="961"/>
    </location>
</feature>
<evidence type="ECO:0000256" key="5">
    <source>
        <dbReference type="ARBA" id="ARBA00022614"/>
    </source>
</evidence>
<protein>
    <recommendedName>
        <fullName evidence="3">non-specific serine/threonine protein kinase</fullName>
        <ecNumber evidence="3">2.7.11.1</ecNumber>
    </recommendedName>
</protein>
<proteinExistence type="predicted"/>
<evidence type="ECO:0000256" key="8">
    <source>
        <dbReference type="ARBA" id="ARBA00022729"/>
    </source>
</evidence>
<keyword evidence="5" id="KW-0433">Leucine-rich repeat</keyword>
<evidence type="ECO:0000256" key="4">
    <source>
        <dbReference type="ARBA" id="ARBA00022527"/>
    </source>
</evidence>
<feature type="signal peptide" evidence="19">
    <location>
        <begin position="1"/>
        <end position="21"/>
    </location>
</feature>
<evidence type="ECO:0000256" key="19">
    <source>
        <dbReference type="SAM" id="SignalP"/>
    </source>
</evidence>
<evidence type="ECO:0000256" key="7">
    <source>
        <dbReference type="ARBA" id="ARBA00022692"/>
    </source>
</evidence>
<feature type="binding site" evidence="17">
    <location>
        <position position="720"/>
    </location>
    <ligand>
        <name>ATP</name>
        <dbReference type="ChEBI" id="CHEBI:30616"/>
    </ligand>
</feature>
<keyword evidence="14 18" id="KW-0472">Membrane</keyword>
<dbReference type="FunFam" id="1.10.510.10:FF:000388">
    <property type="entry name" value="Leucine-rich repeat receptor-like tyrosine-protein kinase PXC3"/>
    <property type="match status" value="1"/>
</dbReference>
<dbReference type="GO" id="GO:0004674">
    <property type="term" value="F:protein serine/threonine kinase activity"/>
    <property type="evidence" value="ECO:0007669"/>
    <property type="project" value="UniProtKB-KW"/>
</dbReference>
<evidence type="ECO:0000256" key="9">
    <source>
        <dbReference type="ARBA" id="ARBA00022737"/>
    </source>
</evidence>
<dbReference type="Gene3D" id="3.30.200.20">
    <property type="entry name" value="Phosphorylase Kinase, domain 1"/>
    <property type="match status" value="1"/>
</dbReference>
<feature type="domain" description="Protein kinase" evidence="20">
    <location>
        <begin position="691"/>
        <end position="961"/>
    </location>
</feature>
<dbReference type="EC" id="2.7.11.1" evidence="3"/>
<dbReference type="InterPro" id="IPR017441">
    <property type="entry name" value="Protein_kinase_ATP_BS"/>
</dbReference>
<name>A0A2H9ZTJ6_9ASPA</name>
<evidence type="ECO:0000313" key="22">
    <source>
        <dbReference type="Proteomes" id="UP000236161"/>
    </source>
</evidence>
<keyword evidence="8 19" id="KW-0732">Signal</keyword>
<keyword evidence="7 18" id="KW-0812">Transmembrane</keyword>
<evidence type="ECO:0000259" key="20">
    <source>
        <dbReference type="PROSITE" id="PS50011"/>
    </source>
</evidence>
<evidence type="ECO:0000256" key="10">
    <source>
        <dbReference type="ARBA" id="ARBA00022741"/>
    </source>
</evidence>
<evidence type="ECO:0000256" key="1">
    <source>
        <dbReference type="ARBA" id="ARBA00004162"/>
    </source>
</evidence>
<dbReference type="GO" id="GO:0005886">
    <property type="term" value="C:plasma membrane"/>
    <property type="evidence" value="ECO:0007669"/>
    <property type="project" value="UniProtKB-SubCell"/>
</dbReference>
<dbReference type="PROSITE" id="PS51450">
    <property type="entry name" value="LRR"/>
    <property type="match status" value="1"/>
</dbReference>
<dbReference type="Proteomes" id="UP000236161">
    <property type="component" value="Unassembled WGS sequence"/>
</dbReference>
<dbReference type="GO" id="GO:0005524">
    <property type="term" value="F:ATP binding"/>
    <property type="evidence" value="ECO:0007669"/>
    <property type="project" value="UniProtKB-UniRule"/>
</dbReference>
<dbReference type="OrthoDB" id="2021138at2759"/>
<dbReference type="Pfam" id="PF23598">
    <property type="entry name" value="LRR_14"/>
    <property type="match status" value="1"/>
</dbReference>
<evidence type="ECO:0000256" key="3">
    <source>
        <dbReference type="ARBA" id="ARBA00012513"/>
    </source>
</evidence>
<keyword evidence="6" id="KW-0808">Transferase</keyword>
<dbReference type="InterPro" id="IPR013210">
    <property type="entry name" value="LRR_N_plant-typ"/>
</dbReference>
<keyword evidence="12 17" id="KW-0067">ATP-binding</keyword>
<dbReference type="STRING" id="1088818.A0A2H9ZTJ6"/>
<keyword evidence="22" id="KW-1185">Reference proteome</keyword>
<gene>
    <name evidence="21" type="primary">HSL1</name>
    <name evidence="21" type="ORF">AXF42_Ash019362</name>
</gene>
<dbReference type="PROSITE" id="PS00107">
    <property type="entry name" value="PROTEIN_KINASE_ATP"/>
    <property type="match status" value="1"/>
</dbReference>
<dbReference type="Pfam" id="PF07714">
    <property type="entry name" value="PK_Tyr_Ser-Thr"/>
    <property type="match status" value="1"/>
</dbReference>
<evidence type="ECO:0000256" key="11">
    <source>
        <dbReference type="ARBA" id="ARBA00022777"/>
    </source>
</evidence>
<evidence type="ECO:0000256" key="14">
    <source>
        <dbReference type="ARBA" id="ARBA00023136"/>
    </source>
</evidence>
<dbReference type="SUPFAM" id="SSF56112">
    <property type="entry name" value="Protein kinase-like (PK-like)"/>
    <property type="match status" value="1"/>
</dbReference>
<feature type="transmembrane region" description="Helical" evidence="18">
    <location>
        <begin position="631"/>
        <end position="652"/>
    </location>
</feature>
<dbReference type="InterPro" id="IPR001611">
    <property type="entry name" value="Leu-rich_rpt"/>
</dbReference>
<keyword evidence="4" id="KW-0723">Serine/threonine-protein kinase</keyword>
<dbReference type="SUPFAM" id="SSF52047">
    <property type="entry name" value="RNI-like"/>
    <property type="match status" value="1"/>
</dbReference>
<dbReference type="InterPro" id="IPR003591">
    <property type="entry name" value="Leu-rich_rpt_typical-subtyp"/>
</dbReference>
<keyword evidence="10 17" id="KW-0547">Nucleotide-binding</keyword>
<evidence type="ECO:0000256" key="17">
    <source>
        <dbReference type="PROSITE-ProRule" id="PRU10141"/>
    </source>
</evidence>
<comment type="subcellular location">
    <subcellularLocation>
        <location evidence="1">Cell membrane</location>
        <topology evidence="1">Single-pass membrane protein</topology>
    </subcellularLocation>
    <subcellularLocation>
        <location evidence="2">Membrane</location>
        <topology evidence="2">Single-pass type I membrane protein</topology>
    </subcellularLocation>
</comment>
<dbReference type="Pfam" id="PF13855">
    <property type="entry name" value="LRR_8"/>
    <property type="match status" value="1"/>
</dbReference>